<protein>
    <recommendedName>
        <fullName evidence="4">DNA polymerase IV</fullName>
        <shortName evidence="4">Pol IV</shortName>
        <ecNumber evidence="4">2.7.7.7</ecNumber>
    </recommendedName>
</protein>
<keyword evidence="4" id="KW-0238">DNA-binding</keyword>
<feature type="site" description="Substrate discrimination" evidence="4">
    <location>
        <position position="18"/>
    </location>
</feature>
<evidence type="ECO:0000256" key="5">
    <source>
        <dbReference type="SAM" id="MobiDB-lite"/>
    </source>
</evidence>
<evidence type="ECO:0000259" key="6">
    <source>
        <dbReference type="PROSITE" id="PS50173"/>
    </source>
</evidence>
<feature type="binding site" evidence="4">
    <location>
        <position position="13"/>
    </location>
    <ligand>
        <name>Mg(2+)</name>
        <dbReference type="ChEBI" id="CHEBI:18420"/>
    </ligand>
</feature>
<comment type="subunit">
    <text evidence="4">Monomer.</text>
</comment>
<keyword evidence="8" id="KW-1185">Reference proteome</keyword>
<organism evidence="7 8">
    <name type="scientific">Actinomycetospora aurantiaca</name>
    <dbReference type="NCBI Taxonomy" id="3129233"/>
    <lineage>
        <taxon>Bacteria</taxon>
        <taxon>Bacillati</taxon>
        <taxon>Actinomycetota</taxon>
        <taxon>Actinomycetes</taxon>
        <taxon>Pseudonocardiales</taxon>
        <taxon>Pseudonocardiaceae</taxon>
        <taxon>Actinomycetospora</taxon>
    </lineage>
</organism>
<dbReference type="Gene3D" id="3.30.1490.100">
    <property type="entry name" value="DNA polymerase, Y-family, little finger domain"/>
    <property type="match status" value="1"/>
</dbReference>
<keyword evidence="4" id="KW-0479">Metal-binding</keyword>
<dbReference type="Pfam" id="PF11799">
    <property type="entry name" value="IMS_C"/>
    <property type="match status" value="1"/>
</dbReference>
<dbReference type="RefSeq" id="WP_337693706.1">
    <property type="nucleotide sequence ID" value="NZ_JBBEGN010000002.1"/>
</dbReference>
<dbReference type="PROSITE" id="PS50173">
    <property type="entry name" value="UMUC"/>
    <property type="match status" value="1"/>
</dbReference>
<dbReference type="InterPro" id="IPR024728">
    <property type="entry name" value="PolY_HhH_motif"/>
</dbReference>
<keyword evidence="4" id="KW-0460">Magnesium</keyword>
<dbReference type="InterPro" id="IPR036775">
    <property type="entry name" value="DNA_pol_Y-fam_lit_finger_sf"/>
</dbReference>
<feature type="domain" description="UmuC" evidence="6">
    <location>
        <begin position="9"/>
        <end position="190"/>
    </location>
</feature>
<accession>A0ABU8MJE8</accession>
<proteinExistence type="inferred from homology"/>
<dbReference type="InterPro" id="IPR050116">
    <property type="entry name" value="DNA_polymerase-Y"/>
</dbReference>
<gene>
    <name evidence="4" type="primary">dinB</name>
    <name evidence="7" type="ORF">WCD74_04850</name>
</gene>
<dbReference type="InterPro" id="IPR022880">
    <property type="entry name" value="DNApol_IV"/>
</dbReference>
<comment type="similarity">
    <text evidence="1 4">Belongs to the DNA polymerase type-Y family.</text>
</comment>
<name>A0ABU8MJE8_9PSEU</name>
<dbReference type="Gene3D" id="3.40.1170.60">
    <property type="match status" value="1"/>
</dbReference>
<dbReference type="Gene3D" id="1.10.150.20">
    <property type="entry name" value="5' to 3' exonuclease, C-terminal subdomain"/>
    <property type="match status" value="1"/>
</dbReference>
<evidence type="ECO:0000256" key="1">
    <source>
        <dbReference type="ARBA" id="ARBA00010945"/>
    </source>
</evidence>
<dbReference type="InterPro" id="IPR043502">
    <property type="entry name" value="DNA/RNA_pol_sf"/>
</dbReference>
<evidence type="ECO:0000256" key="2">
    <source>
        <dbReference type="ARBA" id="ARBA00025589"/>
    </source>
</evidence>
<keyword evidence="4" id="KW-0235">DNA replication</keyword>
<dbReference type="InterPro" id="IPR043128">
    <property type="entry name" value="Rev_trsase/Diguanyl_cyclase"/>
</dbReference>
<dbReference type="SUPFAM" id="SSF56672">
    <property type="entry name" value="DNA/RNA polymerases"/>
    <property type="match status" value="1"/>
</dbReference>
<comment type="catalytic activity">
    <reaction evidence="3 4">
        <text>DNA(n) + a 2'-deoxyribonucleoside 5'-triphosphate = DNA(n+1) + diphosphate</text>
        <dbReference type="Rhea" id="RHEA:22508"/>
        <dbReference type="Rhea" id="RHEA-COMP:17339"/>
        <dbReference type="Rhea" id="RHEA-COMP:17340"/>
        <dbReference type="ChEBI" id="CHEBI:33019"/>
        <dbReference type="ChEBI" id="CHEBI:61560"/>
        <dbReference type="ChEBI" id="CHEBI:173112"/>
        <dbReference type="EC" id="2.7.7.7"/>
    </reaction>
</comment>
<comment type="function">
    <text evidence="2 4">Poorly processive, error-prone DNA polymerase involved in untargeted mutagenesis. Copies undamaged DNA at stalled replication forks, which arise in vivo from mismatched or misaligned primer ends. These misaligned primers can be extended by PolIV. Exhibits no 3'-5' exonuclease (proofreading) activity. May be involved in translesional synthesis, in conjunction with the beta clamp from PolIII.</text>
</comment>
<keyword evidence="4 7" id="KW-0808">Transferase</keyword>
<keyword evidence="4" id="KW-0239">DNA-directed DNA polymerase</keyword>
<dbReference type="GO" id="GO:0003887">
    <property type="term" value="F:DNA-directed DNA polymerase activity"/>
    <property type="evidence" value="ECO:0007669"/>
    <property type="project" value="UniProtKB-EC"/>
</dbReference>
<dbReference type="PANTHER" id="PTHR11076:SF33">
    <property type="entry name" value="DNA POLYMERASE KAPPA"/>
    <property type="match status" value="1"/>
</dbReference>
<evidence type="ECO:0000256" key="4">
    <source>
        <dbReference type="HAMAP-Rule" id="MF_01113"/>
    </source>
</evidence>
<dbReference type="InterPro" id="IPR001126">
    <property type="entry name" value="UmuC"/>
</dbReference>
<reference evidence="7 8" key="1">
    <citation type="submission" date="2024-03" db="EMBL/GenBank/DDBJ databases">
        <title>Actinomycetospora sp. OC33-EN08, a novel actinomycete isolated from wild orchid (Aerides multiflora).</title>
        <authorList>
            <person name="Suriyachadkun C."/>
        </authorList>
    </citation>
    <scope>NUCLEOTIDE SEQUENCE [LARGE SCALE GENOMIC DNA]</scope>
    <source>
        <strain evidence="7 8">OC33-EN08</strain>
    </source>
</reference>
<dbReference type="Pfam" id="PF11798">
    <property type="entry name" value="IMS_HHH"/>
    <property type="match status" value="1"/>
</dbReference>
<keyword evidence="4" id="KW-0515">Mutator protein</keyword>
<feature type="binding site" evidence="4">
    <location>
        <position position="107"/>
    </location>
    <ligand>
        <name>Mg(2+)</name>
        <dbReference type="ChEBI" id="CHEBI:18420"/>
    </ligand>
</feature>
<dbReference type="CDD" id="cd03586">
    <property type="entry name" value="PolY_Pol_IV_kappa"/>
    <property type="match status" value="1"/>
</dbReference>
<feature type="active site" evidence="4">
    <location>
        <position position="108"/>
    </location>
</feature>
<keyword evidence="4" id="KW-0227">DNA damage</keyword>
<dbReference type="Pfam" id="PF00817">
    <property type="entry name" value="IMS"/>
    <property type="match status" value="1"/>
</dbReference>
<comment type="caution">
    <text evidence="7">The sequence shown here is derived from an EMBL/GenBank/DDBJ whole genome shotgun (WGS) entry which is preliminary data.</text>
</comment>
<dbReference type="Proteomes" id="UP001385809">
    <property type="component" value="Unassembled WGS sequence"/>
</dbReference>
<dbReference type="NCBIfam" id="NF002882">
    <property type="entry name" value="PRK03348.1"/>
    <property type="match status" value="1"/>
</dbReference>
<keyword evidence="4" id="KW-0963">Cytoplasm</keyword>
<sequence length="442" mass="45677">MTGPGRRWVVHLDLDSFFASAEQLTRPTLRGRPVLVGGLGPRGIVAGASGEAKAFGARSAMPMAQARRACPSAVALPPRTAVYRTLSESFFAVVRAAAPVLEQVAYDETFAEPAALAGAEVDEVVAWAEGVRAQVREATGLAVSVGAGSGKQVAKIASGLAKPDGVHVVRHGGERALLDPLPVRSLWGIGPVAETALHRAGVTTIAAFAAMPAVEVTGLLGSAVGTALHRLAQGVDDRAVTERGEAKQVSAETTFDTDLSDVTAVGRAVADLAASAHRRLVASQRAARTVTVKVRGGDFVTHTRSETSTVASTDLPALTAVAQRLAVDALPDAGVRLVGVSYAGLTTAVQGTLFESADAPAEEPAAVPVVEDVVEETPEPAQEWRTGDDAAHPEHGHGWVQGAGHGRVTVRFETRSTGPGRARTFAADDPELTRADPLVSLT</sequence>
<dbReference type="HAMAP" id="MF_01113">
    <property type="entry name" value="DNApol_IV"/>
    <property type="match status" value="1"/>
</dbReference>
<evidence type="ECO:0000313" key="7">
    <source>
        <dbReference type="EMBL" id="MEJ2867081.1"/>
    </source>
</evidence>
<dbReference type="EMBL" id="JBBEGN010000002">
    <property type="protein sequence ID" value="MEJ2867081.1"/>
    <property type="molecule type" value="Genomic_DNA"/>
</dbReference>
<evidence type="ECO:0000313" key="8">
    <source>
        <dbReference type="Proteomes" id="UP001385809"/>
    </source>
</evidence>
<keyword evidence="4 7" id="KW-0548">Nucleotidyltransferase</keyword>
<dbReference type="Gene3D" id="3.30.70.270">
    <property type="match status" value="1"/>
</dbReference>
<evidence type="ECO:0000256" key="3">
    <source>
        <dbReference type="ARBA" id="ARBA00049244"/>
    </source>
</evidence>
<dbReference type="SUPFAM" id="SSF100879">
    <property type="entry name" value="Lesion bypass DNA polymerase (Y-family), little finger domain"/>
    <property type="match status" value="1"/>
</dbReference>
<dbReference type="EC" id="2.7.7.7" evidence="4"/>
<comment type="subcellular location">
    <subcellularLocation>
        <location evidence="4">Cytoplasm</location>
    </subcellularLocation>
</comment>
<comment type="cofactor">
    <cofactor evidence="4">
        <name>Mg(2+)</name>
        <dbReference type="ChEBI" id="CHEBI:18420"/>
    </cofactor>
    <text evidence="4">Binds 2 magnesium ions per subunit.</text>
</comment>
<keyword evidence="4" id="KW-0234">DNA repair</keyword>
<dbReference type="PANTHER" id="PTHR11076">
    <property type="entry name" value="DNA REPAIR POLYMERASE UMUC / TRANSFERASE FAMILY MEMBER"/>
    <property type="match status" value="1"/>
</dbReference>
<feature type="region of interest" description="Disordered" evidence="5">
    <location>
        <begin position="413"/>
        <end position="442"/>
    </location>
</feature>
<dbReference type="InterPro" id="IPR017961">
    <property type="entry name" value="DNA_pol_Y-fam_little_finger"/>
</dbReference>